<dbReference type="InterPro" id="IPR002102">
    <property type="entry name" value="Cohesin_dom"/>
</dbReference>
<feature type="domain" description="Dockerin" evidence="6">
    <location>
        <begin position="598"/>
        <end position="667"/>
    </location>
</feature>
<dbReference type="InterPro" id="IPR016134">
    <property type="entry name" value="Dockerin_dom"/>
</dbReference>
<feature type="region of interest" description="Disordered" evidence="4">
    <location>
        <begin position="240"/>
        <end position="268"/>
    </location>
</feature>
<gene>
    <name evidence="7" type="primary">scaA</name>
</gene>
<dbReference type="Pfam" id="PF00963">
    <property type="entry name" value="Cohesin"/>
    <property type="match status" value="2"/>
</dbReference>
<evidence type="ECO:0000256" key="5">
    <source>
        <dbReference type="SAM" id="SignalP"/>
    </source>
</evidence>
<reference evidence="7" key="1">
    <citation type="journal article" date="2015" name="Environ. Microbiol.">
        <title>Ruminococcal cellulosome systems from rumen to human.</title>
        <authorList>
            <person name="David Y.B."/>
            <person name="Dassa B."/>
            <person name="Borovok I."/>
            <person name="Lamed R."/>
            <person name="Koropatkin N.M."/>
            <person name="Martens E.C."/>
            <person name="White B.A."/>
            <person name="Bernalier-Donadille A."/>
            <person name="Duncan S.H."/>
            <person name="Flint H.J."/>
            <person name="Bayer E.A."/>
            <person name="Morais S."/>
        </authorList>
    </citation>
    <scope>NUCLEOTIDE SEQUENCE</scope>
    <source>
        <strain evidence="7">18P13</strain>
    </source>
</reference>
<dbReference type="SUPFAM" id="SSF49384">
    <property type="entry name" value="Carbohydrate-binding domain"/>
    <property type="match status" value="2"/>
</dbReference>
<keyword evidence="3" id="KW-0677">Repeat</keyword>
<dbReference type="EMBL" id="KP341766">
    <property type="protein sequence ID" value="AKC35231.1"/>
    <property type="molecule type" value="Genomic_DNA"/>
</dbReference>
<dbReference type="CDD" id="cd14256">
    <property type="entry name" value="Dockerin_I"/>
    <property type="match status" value="1"/>
</dbReference>
<dbReference type="AlphaFoldDB" id="A0A0E3TJL1"/>
<evidence type="ECO:0000256" key="1">
    <source>
        <dbReference type="ARBA" id="ARBA00004613"/>
    </source>
</evidence>
<proteinExistence type="predicted"/>
<comment type="subcellular location">
    <subcellularLocation>
        <location evidence="1">Secreted</location>
    </subcellularLocation>
</comment>
<feature type="signal peptide" evidence="5">
    <location>
        <begin position="1"/>
        <end position="28"/>
    </location>
</feature>
<dbReference type="SUPFAM" id="SSF63446">
    <property type="entry name" value="Type I dockerin domain"/>
    <property type="match status" value="1"/>
</dbReference>
<organism evidence="7">
    <name type="scientific">Ruminococcus champanellensis (strain DSM 18848 / JCM 17042 / KCTC 15320 / 18P13)</name>
    <dbReference type="NCBI Taxonomy" id="213810"/>
    <lineage>
        <taxon>Bacteria</taxon>
        <taxon>Bacillati</taxon>
        <taxon>Bacillota</taxon>
        <taxon>Clostridia</taxon>
        <taxon>Eubacteriales</taxon>
        <taxon>Oscillospiraceae</taxon>
        <taxon>Ruminococcus</taxon>
    </lineage>
</organism>
<dbReference type="GO" id="GO:0005576">
    <property type="term" value="C:extracellular region"/>
    <property type="evidence" value="ECO:0007669"/>
    <property type="project" value="UniProtKB-SubCell"/>
</dbReference>
<evidence type="ECO:0000256" key="3">
    <source>
        <dbReference type="ARBA" id="ARBA00022737"/>
    </source>
</evidence>
<dbReference type="Gene3D" id="2.60.40.680">
    <property type="match status" value="2"/>
</dbReference>
<dbReference type="OrthoDB" id="1814938at2"/>
<dbReference type="GO" id="GO:0000272">
    <property type="term" value="P:polysaccharide catabolic process"/>
    <property type="evidence" value="ECO:0007669"/>
    <property type="project" value="InterPro"/>
</dbReference>
<sequence length="672" mass="70517">MKKFISALTSVCIAATSLVGATMTTVTAAGELEFTFKERSTSSTTFNISAADLAAGDVTVDCDVIITNYVPTYGFGLKMDFENTDTNTIYDASTAENPYFAFTEKTQFDKTGPFTDVWGVEDGTYEPQPGLSATKIANYSMMNFVWRTAATLDDDSTPTNAYFIPDTTNPLLNISFTVASDTPAGTYILDIKTEPYTNTTGGAVSTGQSKINNVDGEVVPFKTVPLTIVVGDAATTTTTAAATTTKAPATTTTAAPATTTKAPTTTTKSEAPVGGVVYEIATVEGEAGADVDVPITIKGDTGTAGMVLEMSADSNLKLKRRLNGDAYEGAPTWNKDTLTYVWNAGDGRNLVAADGAVLTTLKFTVPADAQPGDEYPISFRSDLCKVIDQEGVELNITYVDGMIKIPGEATTTTAAPATTTKAPTTTTKSEAPVGGVVYEIATVEGEAGADVDVPITIKGDTGTAGMVLEMSADSNLKLKRRLNGDAYEGAPTWNKDTLTYVWNAGDGRNLVAADGAVLTTLKFTVPADAQPGDEYPISFRSDLCKVIDQEGVELNITYVDGKIVIPGTATTTKAPATTTSEAPATTTSTQTTTTAPVGTVLYGDTNVDGRVSIADAVLLNKYLAGKAEMTEQGKINADCDKHSTELNLDDTTMILKFLAQLIEQSDLGAEVA</sequence>
<evidence type="ECO:0000259" key="6">
    <source>
        <dbReference type="PROSITE" id="PS51766"/>
    </source>
</evidence>
<feature type="chain" id="PRO_5002412208" evidence="5">
    <location>
        <begin position="29"/>
        <end position="672"/>
    </location>
</feature>
<name>A0A0E3TJL1_RUMC1</name>
<evidence type="ECO:0000313" key="7">
    <source>
        <dbReference type="EMBL" id="AKC35231.1"/>
    </source>
</evidence>
<dbReference type="GO" id="GO:0030246">
    <property type="term" value="F:carbohydrate binding"/>
    <property type="evidence" value="ECO:0007669"/>
    <property type="project" value="InterPro"/>
</dbReference>
<dbReference type="Pfam" id="PF00404">
    <property type="entry name" value="Dockerin_1"/>
    <property type="match status" value="1"/>
</dbReference>
<dbReference type="Gene3D" id="1.10.1330.10">
    <property type="entry name" value="Dockerin domain"/>
    <property type="match status" value="1"/>
</dbReference>
<keyword evidence="5" id="KW-0732">Signal</keyword>
<evidence type="ECO:0000256" key="2">
    <source>
        <dbReference type="ARBA" id="ARBA00022525"/>
    </source>
</evidence>
<accession>A0A0E3TJL1</accession>
<protein>
    <submittedName>
        <fullName evidence="7">ScaA</fullName>
    </submittedName>
</protein>
<dbReference type="InterPro" id="IPR008965">
    <property type="entry name" value="CBM2/CBM3_carb-bd_dom_sf"/>
</dbReference>
<dbReference type="InterPro" id="IPR036439">
    <property type="entry name" value="Dockerin_dom_sf"/>
</dbReference>
<dbReference type="PROSITE" id="PS51766">
    <property type="entry name" value="DOCKERIN"/>
    <property type="match status" value="1"/>
</dbReference>
<dbReference type="GO" id="GO:0004553">
    <property type="term" value="F:hydrolase activity, hydrolyzing O-glycosyl compounds"/>
    <property type="evidence" value="ECO:0007669"/>
    <property type="project" value="InterPro"/>
</dbReference>
<dbReference type="InterPro" id="IPR002105">
    <property type="entry name" value="Dockerin_1_rpt"/>
</dbReference>
<keyword evidence="2" id="KW-0964">Secreted</keyword>
<evidence type="ECO:0000256" key="4">
    <source>
        <dbReference type="SAM" id="MobiDB-lite"/>
    </source>
</evidence>